<evidence type="ECO:0000313" key="1">
    <source>
        <dbReference type="EMBL" id="WZO35752.1"/>
    </source>
</evidence>
<dbReference type="Pfam" id="PF22014">
    <property type="entry name" value="DUF6932"/>
    <property type="match status" value="1"/>
</dbReference>
<dbReference type="RefSeq" id="WP_349426570.1">
    <property type="nucleotide sequence ID" value="NZ_CP151632.1"/>
</dbReference>
<protein>
    <recommendedName>
        <fullName evidence="2">Nucleotidyltransferase family protein</fullName>
    </recommendedName>
</protein>
<dbReference type="EMBL" id="CP151632">
    <property type="protein sequence ID" value="WZO35752.1"/>
    <property type="molecule type" value="Genomic_DNA"/>
</dbReference>
<organism evidence="1">
    <name type="scientific">Microbacterium sp. LWS13-1.2</name>
    <dbReference type="NCBI Taxonomy" id="3135264"/>
    <lineage>
        <taxon>Bacteria</taxon>
        <taxon>Bacillati</taxon>
        <taxon>Actinomycetota</taxon>
        <taxon>Actinomycetes</taxon>
        <taxon>Micrococcales</taxon>
        <taxon>Microbacteriaceae</taxon>
        <taxon>Microbacterium</taxon>
    </lineage>
</organism>
<reference evidence="1" key="1">
    <citation type="submission" date="2024-04" db="EMBL/GenBank/DDBJ databases">
        <authorList>
            <person name="Roder T."/>
            <person name="Oberhansli S."/>
            <person name="Kreuzer M."/>
        </authorList>
    </citation>
    <scope>NUCLEOTIDE SEQUENCE</scope>
    <source>
        <strain evidence="1">LWS13-1.2</strain>
    </source>
</reference>
<proteinExistence type="predicted"/>
<dbReference type="AlphaFoldDB" id="A0AAU6SFT9"/>
<name>A0AAU6SFT9_9MICO</name>
<evidence type="ECO:0008006" key="2">
    <source>
        <dbReference type="Google" id="ProtNLM"/>
    </source>
</evidence>
<sequence>MVPPLDAATGLLPLGRHHVTLDAVRARYVDDPEFAASTTRQEIWDDFEDATTVFRRIVPTAYVWIAGSFVTNKLDPDDLDLIYWCEDRLVDAVSHPGDKLTLQMFATNRVRPTTGYRLDTRYGRWHVDPAAGYGSTPEHQQYAYVRGYWDDFWHRRRSGAKADPPVREDALPRAGYLEVMLDGVNVI</sequence>
<dbReference type="InterPro" id="IPR053860">
    <property type="entry name" value="DUF6932"/>
</dbReference>
<gene>
    <name evidence="1" type="ORF">MRBLWS13_003460</name>
</gene>
<accession>A0AAU6SFT9</accession>